<accession>Q6MBA8</accession>
<dbReference type="AlphaFoldDB" id="Q6MBA8"/>
<name>Q6MBA8_PARUW</name>
<evidence type="ECO:0000313" key="1">
    <source>
        <dbReference type="EMBL" id="CAF24141.1"/>
    </source>
</evidence>
<dbReference type="Proteomes" id="UP000000529">
    <property type="component" value="Chromosome"/>
</dbReference>
<dbReference type="RefSeq" id="WP_011175966.1">
    <property type="nucleotide sequence ID" value="NC_005861.2"/>
</dbReference>
<evidence type="ECO:0000313" key="2">
    <source>
        <dbReference type="Proteomes" id="UP000000529"/>
    </source>
</evidence>
<reference evidence="1 2" key="1">
    <citation type="journal article" date="2004" name="Science">
        <title>Illuminating the evolutionary history of chlamydiae.</title>
        <authorList>
            <person name="Horn M."/>
            <person name="Collingro A."/>
            <person name="Schmitz-Esser S."/>
            <person name="Beier C.L."/>
            <person name="Purkhold U."/>
            <person name="Fartmann B."/>
            <person name="Brandt P."/>
            <person name="Nyakatura G.J."/>
            <person name="Droege M."/>
            <person name="Frishman D."/>
            <person name="Rattei T."/>
            <person name="Mewes H."/>
            <person name="Wagner M."/>
        </authorList>
    </citation>
    <scope>NUCLEOTIDE SEQUENCE [LARGE SCALE GENOMIC DNA]</scope>
    <source>
        <strain evidence="1 2">UWE25</strain>
    </source>
</reference>
<dbReference type="HOGENOM" id="CLU_556483_0_0_0"/>
<sequence length="490" mass="57156">MTSIQLHQLQQHFSMLLDQVENTSNEDLSKRLKLIWDKRGCIDEKNVMQLIRIVKKYDTTSGNSIKQIIEKIRKKIFDLSIGDGKWFIYSFARAGEFEKVRALINIVSTDDELKTLLTKPQIQFNQNVVECAIQGRNQALIAYLNLPYPLLTKEIICKKGEDPKLEGLLSGMYTLNLKINYCIVYEDVKYHSTNCFTIINSSFQKRPLIFAFIEKENKLYPRLFWLSKSQATWRRLDKTFKDHIGKTRSGEERLLIPIRINLRFFEILNEQDDIQPLDGSLGNDFLQYVVAKSDKAVKKTPRTKDKKYHIVQDEQTLVQDEDSSVQDESGPFSLKPRETPENFFINGIPAISSKNDFEDNAVKPNFTKVERSQVITSAFYGRLRANVFLSNDENIRFLFLQNDLGHVFLAGAELINSPITRRGIRKKWVKLGSLSLPLKEYQKQFINEFISDSEKEEIRQGEQLTYVQTWNYLREMPCIQNYYAIPRQIQ</sequence>
<dbReference type="EMBL" id="BX908798">
    <property type="protein sequence ID" value="CAF24141.1"/>
    <property type="molecule type" value="Genomic_DNA"/>
</dbReference>
<protein>
    <submittedName>
        <fullName evidence="1">Uncharacterized protein</fullName>
    </submittedName>
</protein>
<proteinExistence type="predicted"/>
<keyword evidence="2" id="KW-1185">Reference proteome</keyword>
<dbReference type="OrthoDB" id="23075at2"/>
<dbReference type="KEGG" id="pcu:PC_RS06815"/>
<gene>
    <name evidence="1" type="ORF">PC_RS06815</name>
</gene>
<organism evidence="1 2">
    <name type="scientific">Protochlamydia amoebophila (strain UWE25)</name>
    <dbReference type="NCBI Taxonomy" id="264201"/>
    <lineage>
        <taxon>Bacteria</taxon>
        <taxon>Pseudomonadati</taxon>
        <taxon>Chlamydiota</taxon>
        <taxon>Chlamydiia</taxon>
        <taxon>Parachlamydiales</taxon>
        <taxon>Parachlamydiaceae</taxon>
        <taxon>Candidatus Protochlamydia</taxon>
    </lineage>
</organism>